<keyword evidence="4 10" id="KW-0812">Transmembrane</keyword>
<dbReference type="Pfam" id="PF00560">
    <property type="entry name" value="LRR_1"/>
    <property type="match status" value="7"/>
</dbReference>
<dbReference type="InterPro" id="IPR001611">
    <property type="entry name" value="Leu-rich_rpt"/>
</dbReference>
<keyword evidence="5" id="KW-0732">Signal</keyword>
<dbReference type="GO" id="GO:0016020">
    <property type="term" value="C:membrane"/>
    <property type="evidence" value="ECO:0007669"/>
    <property type="project" value="UniProtKB-SubCell"/>
</dbReference>
<dbReference type="Pfam" id="PF08263">
    <property type="entry name" value="LRRNT_2"/>
    <property type="match status" value="1"/>
</dbReference>
<evidence type="ECO:0000256" key="4">
    <source>
        <dbReference type="ARBA" id="ARBA00022692"/>
    </source>
</evidence>
<dbReference type="FunFam" id="3.80.10.10:FF:000722">
    <property type="entry name" value="Leucine-rich repeat receptor-like protein kinase"/>
    <property type="match status" value="1"/>
</dbReference>
<comment type="caution">
    <text evidence="12">The sequence shown here is derived from an EMBL/GenBank/DDBJ whole genome shotgun (WGS) entry which is preliminary data.</text>
</comment>
<evidence type="ECO:0000256" key="9">
    <source>
        <dbReference type="ARBA" id="ARBA00023180"/>
    </source>
</evidence>
<dbReference type="SUPFAM" id="SSF52058">
    <property type="entry name" value="L domain-like"/>
    <property type="match status" value="1"/>
</dbReference>
<feature type="domain" description="Leucine-rich repeat-containing N-terminal plant-type" evidence="11">
    <location>
        <begin position="24"/>
        <end position="64"/>
    </location>
</feature>
<reference evidence="12" key="2">
    <citation type="submission" date="2021-12" db="EMBL/GenBank/DDBJ databases">
        <title>Resequencing data analysis of finger millet.</title>
        <authorList>
            <person name="Hatakeyama M."/>
            <person name="Aluri S."/>
            <person name="Balachadran M.T."/>
            <person name="Sivarajan S.R."/>
            <person name="Poveda L."/>
            <person name="Shimizu-Inatsugi R."/>
            <person name="Schlapbach R."/>
            <person name="Sreeman S.M."/>
            <person name="Shimizu K.K."/>
        </authorList>
    </citation>
    <scope>NUCLEOTIDE SEQUENCE</scope>
</reference>
<proteinExistence type="predicted"/>
<protein>
    <recommendedName>
        <fullName evidence="11">Leucine-rich repeat-containing N-terminal plant-type domain-containing protein</fullName>
    </recommendedName>
</protein>
<evidence type="ECO:0000256" key="8">
    <source>
        <dbReference type="ARBA" id="ARBA00023136"/>
    </source>
</evidence>
<dbReference type="PANTHER" id="PTHR48065:SF5">
    <property type="entry name" value="RECEPTOR-LIKE PROTEIN CF-9 HOMOLOG"/>
    <property type="match status" value="1"/>
</dbReference>
<feature type="transmembrane region" description="Helical" evidence="10">
    <location>
        <begin position="450"/>
        <end position="474"/>
    </location>
</feature>
<accession>A0AAV5D5P4</accession>
<comment type="subcellular location">
    <subcellularLocation>
        <location evidence="1">Membrane</location>
        <topology evidence="1">Single-pass membrane protein</topology>
    </subcellularLocation>
</comment>
<evidence type="ECO:0000256" key="10">
    <source>
        <dbReference type="SAM" id="Phobius"/>
    </source>
</evidence>
<dbReference type="Proteomes" id="UP001054889">
    <property type="component" value="Unassembled WGS sequence"/>
</dbReference>
<evidence type="ECO:0000256" key="1">
    <source>
        <dbReference type="ARBA" id="ARBA00004167"/>
    </source>
</evidence>
<keyword evidence="7 10" id="KW-1133">Transmembrane helix</keyword>
<evidence type="ECO:0000256" key="7">
    <source>
        <dbReference type="ARBA" id="ARBA00022989"/>
    </source>
</evidence>
<dbReference type="FunFam" id="3.80.10.10:FF:000041">
    <property type="entry name" value="LRR receptor-like serine/threonine-protein kinase ERECTA"/>
    <property type="match status" value="1"/>
</dbReference>
<evidence type="ECO:0000313" key="12">
    <source>
        <dbReference type="EMBL" id="GJN05720.1"/>
    </source>
</evidence>
<evidence type="ECO:0000256" key="5">
    <source>
        <dbReference type="ARBA" id="ARBA00022729"/>
    </source>
</evidence>
<keyword evidence="6" id="KW-0677">Repeat</keyword>
<evidence type="ECO:0000256" key="6">
    <source>
        <dbReference type="ARBA" id="ARBA00022737"/>
    </source>
</evidence>
<dbReference type="AlphaFoldDB" id="A0AAV5D5P4"/>
<name>A0AAV5D5P4_ELECO</name>
<keyword evidence="9" id="KW-0325">Glycoprotein</keyword>
<organism evidence="12 13">
    <name type="scientific">Eleusine coracana subsp. coracana</name>
    <dbReference type="NCBI Taxonomy" id="191504"/>
    <lineage>
        <taxon>Eukaryota</taxon>
        <taxon>Viridiplantae</taxon>
        <taxon>Streptophyta</taxon>
        <taxon>Embryophyta</taxon>
        <taxon>Tracheophyta</taxon>
        <taxon>Spermatophyta</taxon>
        <taxon>Magnoliopsida</taxon>
        <taxon>Liliopsida</taxon>
        <taxon>Poales</taxon>
        <taxon>Poaceae</taxon>
        <taxon>PACMAD clade</taxon>
        <taxon>Chloridoideae</taxon>
        <taxon>Cynodonteae</taxon>
        <taxon>Eleusininae</taxon>
        <taxon>Eleusine</taxon>
    </lineage>
</organism>
<reference evidence="12" key="1">
    <citation type="journal article" date="2018" name="DNA Res.">
        <title>Multiple hybrid de novo genome assembly of finger millet, an orphan allotetraploid crop.</title>
        <authorList>
            <person name="Hatakeyama M."/>
            <person name="Aluri S."/>
            <person name="Balachadran M.T."/>
            <person name="Sivarajan S.R."/>
            <person name="Patrignani A."/>
            <person name="Gruter S."/>
            <person name="Poveda L."/>
            <person name="Shimizu-Inatsugi R."/>
            <person name="Baeten J."/>
            <person name="Francoijs K.J."/>
            <person name="Nataraja K.N."/>
            <person name="Reddy Y.A.N."/>
            <person name="Phadnis S."/>
            <person name="Ravikumar R.L."/>
            <person name="Schlapbach R."/>
            <person name="Sreeman S.M."/>
            <person name="Shimizu K.K."/>
        </authorList>
    </citation>
    <scope>NUCLEOTIDE SEQUENCE</scope>
</reference>
<evidence type="ECO:0000256" key="2">
    <source>
        <dbReference type="ARBA" id="ARBA00022553"/>
    </source>
</evidence>
<evidence type="ECO:0000256" key="3">
    <source>
        <dbReference type="ARBA" id="ARBA00022614"/>
    </source>
</evidence>
<keyword evidence="13" id="KW-1185">Reference proteome</keyword>
<dbReference type="EMBL" id="BQKI01000012">
    <property type="protein sequence ID" value="GJN05720.1"/>
    <property type="molecule type" value="Genomic_DNA"/>
</dbReference>
<evidence type="ECO:0000313" key="13">
    <source>
        <dbReference type="Proteomes" id="UP001054889"/>
    </source>
</evidence>
<gene>
    <name evidence="12" type="primary">ga23379</name>
    <name evidence="12" type="ORF">PR202_ga23379</name>
</gene>
<dbReference type="PRINTS" id="PR00019">
    <property type="entry name" value="LEURICHRPT"/>
</dbReference>
<keyword evidence="2" id="KW-0597">Phosphoprotein</keyword>
<dbReference type="InterPro" id="IPR032675">
    <property type="entry name" value="LRR_dom_sf"/>
</dbReference>
<dbReference type="InterPro" id="IPR013210">
    <property type="entry name" value="LRR_N_plant-typ"/>
</dbReference>
<evidence type="ECO:0000259" key="11">
    <source>
        <dbReference type="Pfam" id="PF08263"/>
    </source>
</evidence>
<dbReference type="Gene3D" id="3.80.10.10">
    <property type="entry name" value="Ribonuclease Inhibitor"/>
    <property type="match status" value="3"/>
</dbReference>
<keyword evidence="3" id="KW-0433">Leucine-rich repeat</keyword>
<sequence>MSSLLLFSSAGNHVVVAPPVPCLPSQESALLRLKRSFIATDYSAIAFRSWRAGTDCCRWVGVRCADTDGRVISLNLGGRGLERSLEYLDVGGTNFFGVIPTSISNLTSLKKLGLASSGFSGEIPSSIGYLKSLSALEISGVGILDLSNNMLEGPIPIPQGSASVLDYSNNMFSSIPSHFSSHLSDVTIFMASGNNFTGNFPSSFCGITNIQLLDLSYNKFSGYIPSCLMQNANSLQSLNLNQNQFYGELPDNIKEGCSFEALDFSSNWIEGKLPRSLVACKNLQILDVGNNQISDSFPCWMSKLPKLEILVLKSNKFFGQVAQSTQEEKSASVGVLDLLVGLNMSHNSLTGPIPSQLSHLTQLEALDLSSNELYGEIPLDLKTLDALTVLNLSNNKLVGSIPESPHFMTFSNSSFLGNDGLCGLPLSKLCINTPPSNAESHQSERKYVDIFLFLFAGLGFGVGFAIATVAAWGIPTRKQS</sequence>
<dbReference type="PANTHER" id="PTHR48065">
    <property type="entry name" value="OS10G0469600 PROTEIN"/>
    <property type="match status" value="1"/>
</dbReference>
<keyword evidence="8 10" id="KW-0472">Membrane</keyword>